<dbReference type="STRING" id="200904.GCA_900168775_01355"/>
<dbReference type="InterPro" id="IPR050093">
    <property type="entry name" value="ABC_SmlMolc_Importer"/>
</dbReference>
<dbReference type="Proteomes" id="UP000252254">
    <property type="component" value="Unassembled WGS sequence"/>
</dbReference>
<comment type="caution">
    <text evidence="5">The sequence shown here is derived from an EMBL/GenBank/DDBJ whole genome shotgun (WGS) entry which is preliminary data.</text>
</comment>
<dbReference type="Pfam" id="PF00005">
    <property type="entry name" value="ABC_tran"/>
    <property type="match status" value="1"/>
</dbReference>
<evidence type="ECO:0000256" key="2">
    <source>
        <dbReference type="ARBA" id="ARBA00022741"/>
    </source>
</evidence>
<dbReference type="InterPro" id="IPR017871">
    <property type="entry name" value="ABC_transporter-like_CS"/>
</dbReference>
<evidence type="ECO:0000256" key="3">
    <source>
        <dbReference type="ARBA" id="ARBA00022840"/>
    </source>
</evidence>
<name>A0A366DWW6_9BACI</name>
<protein>
    <submittedName>
        <fullName evidence="5">NitT/TauT family transport system ATP-binding protein</fullName>
    </submittedName>
</protein>
<dbReference type="InterPro" id="IPR003439">
    <property type="entry name" value="ABC_transporter-like_ATP-bd"/>
</dbReference>
<dbReference type="EMBL" id="QNRI01000010">
    <property type="protein sequence ID" value="RBO94580.1"/>
    <property type="molecule type" value="Genomic_DNA"/>
</dbReference>
<dbReference type="PROSITE" id="PS00211">
    <property type="entry name" value="ABC_TRANSPORTER_1"/>
    <property type="match status" value="1"/>
</dbReference>
<dbReference type="Gene3D" id="3.40.50.300">
    <property type="entry name" value="P-loop containing nucleotide triphosphate hydrolases"/>
    <property type="match status" value="1"/>
</dbReference>
<feature type="domain" description="ABC transporter" evidence="4">
    <location>
        <begin position="2"/>
        <end position="225"/>
    </location>
</feature>
<dbReference type="InterPro" id="IPR027417">
    <property type="entry name" value="P-loop_NTPase"/>
</dbReference>
<keyword evidence="6" id="KW-1185">Reference proteome</keyword>
<sequence>MIDVHNLVVQYGQTKILNNLNMQVKRNESCAIIGPSGCGKTTLLYQLAGLRKPNEGKIIINGTTLTDIRDKTGVILQNYGLLPWKTVWDNAGLGLKLRGFSKNHRDNVVKMILTELNVYQQRRQYPTQLSGGQQQRIAIARAISIEPDILLMDEPFSALDAITRESLQDLMIKLYHQKQLTIVLITHNIEEAVFLGEKIIIMHPSNGTIKKIIDNPHFGDKAFRNTTDFHKLCVEVRSEMAGRPS</sequence>
<dbReference type="PANTHER" id="PTHR42781">
    <property type="entry name" value="SPERMIDINE/PUTRESCINE IMPORT ATP-BINDING PROTEIN POTA"/>
    <property type="match status" value="1"/>
</dbReference>
<dbReference type="RefSeq" id="WP_113869793.1">
    <property type="nucleotide sequence ID" value="NZ_BAABQN010000009.1"/>
</dbReference>
<dbReference type="OrthoDB" id="9802264at2"/>
<evidence type="ECO:0000313" key="5">
    <source>
        <dbReference type="EMBL" id="RBO94580.1"/>
    </source>
</evidence>
<dbReference type="SUPFAM" id="SSF52540">
    <property type="entry name" value="P-loop containing nucleoside triphosphate hydrolases"/>
    <property type="match status" value="1"/>
</dbReference>
<dbReference type="AlphaFoldDB" id="A0A366DWW6"/>
<proteinExistence type="predicted"/>
<organism evidence="5 6">
    <name type="scientific">Paraliobacillus ryukyuensis</name>
    <dbReference type="NCBI Taxonomy" id="200904"/>
    <lineage>
        <taxon>Bacteria</taxon>
        <taxon>Bacillati</taxon>
        <taxon>Bacillota</taxon>
        <taxon>Bacilli</taxon>
        <taxon>Bacillales</taxon>
        <taxon>Bacillaceae</taxon>
        <taxon>Paraliobacillus</taxon>
    </lineage>
</organism>
<dbReference type="GO" id="GO:0005524">
    <property type="term" value="F:ATP binding"/>
    <property type="evidence" value="ECO:0007669"/>
    <property type="project" value="UniProtKB-KW"/>
</dbReference>
<accession>A0A366DWW6</accession>
<keyword evidence="1" id="KW-0813">Transport</keyword>
<gene>
    <name evidence="5" type="ORF">DES48_11067</name>
</gene>
<evidence type="ECO:0000259" key="4">
    <source>
        <dbReference type="PROSITE" id="PS50893"/>
    </source>
</evidence>
<dbReference type="InterPro" id="IPR003593">
    <property type="entry name" value="AAA+_ATPase"/>
</dbReference>
<evidence type="ECO:0000256" key="1">
    <source>
        <dbReference type="ARBA" id="ARBA00022448"/>
    </source>
</evidence>
<dbReference type="GO" id="GO:0016887">
    <property type="term" value="F:ATP hydrolysis activity"/>
    <property type="evidence" value="ECO:0007669"/>
    <property type="project" value="InterPro"/>
</dbReference>
<dbReference type="CDD" id="cd03293">
    <property type="entry name" value="ABC_NrtD_SsuB_transporters"/>
    <property type="match status" value="1"/>
</dbReference>
<evidence type="ECO:0000313" key="6">
    <source>
        <dbReference type="Proteomes" id="UP000252254"/>
    </source>
</evidence>
<dbReference type="PANTHER" id="PTHR42781:SF8">
    <property type="entry name" value="BICARBONATE TRANSPORT ATP-BINDING PROTEIN CMPC"/>
    <property type="match status" value="1"/>
</dbReference>
<dbReference type="SMART" id="SM00382">
    <property type="entry name" value="AAA"/>
    <property type="match status" value="1"/>
</dbReference>
<keyword evidence="2" id="KW-0547">Nucleotide-binding</keyword>
<keyword evidence="3 5" id="KW-0067">ATP-binding</keyword>
<reference evidence="5 6" key="1">
    <citation type="submission" date="2018-06" db="EMBL/GenBank/DDBJ databases">
        <title>Genomic Encyclopedia of Type Strains, Phase IV (KMG-IV): sequencing the most valuable type-strain genomes for metagenomic binning, comparative biology and taxonomic classification.</title>
        <authorList>
            <person name="Goeker M."/>
        </authorList>
    </citation>
    <scope>NUCLEOTIDE SEQUENCE [LARGE SCALE GENOMIC DNA]</scope>
    <source>
        <strain evidence="5 6">DSM 15140</strain>
    </source>
</reference>
<dbReference type="PROSITE" id="PS50893">
    <property type="entry name" value="ABC_TRANSPORTER_2"/>
    <property type="match status" value="1"/>
</dbReference>